<sequence>MIDDDDDISQQLGIWQQNLNKSHVAQHHLVNLGKLREFDVIAIQEPYIKRDSHTYAGAPWRVVYPSTHFSDPSATRALYLVRDNLDTNSWQQIDFPSGDVCIIQITGEWGQLTIFNVYNPGDHD</sequence>
<accession>A0ACB8RRA3</accession>
<reference evidence="1" key="2">
    <citation type="journal article" date="2022" name="New Phytol.">
        <title>Evolutionary transition to the ectomycorrhizal habit in the genomes of a hyperdiverse lineage of mushroom-forming fungi.</title>
        <authorList>
            <person name="Looney B."/>
            <person name="Miyauchi S."/>
            <person name="Morin E."/>
            <person name="Drula E."/>
            <person name="Courty P.E."/>
            <person name="Kohler A."/>
            <person name="Kuo A."/>
            <person name="LaButti K."/>
            <person name="Pangilinan J."/>
            <person name="Lipzen A."/>
            <person name="Riley R."/>
            <person name="Andreopoulos W."/>
            <person name="He G."/>
            <person name="Johnson J."/>
            <person name="Nolan M."/>
            <person name="Tritt A."/>
            <person name="Barry K.W."/>
            <person name="Grigoriev I.V."/>
            <person name="Nagy L.G."/>
            <person name="Hibbett D."/>
            <person name="Henrissat B."/>
            <person name="Matheny P.B."/>
            <person name="Labbe J."/>
            <person name="Martin F.M."/>
        </authorList>
    </citation>
    <scope>NUCLEOTIDE SEQUENCE</scope>
    <source>
        <strain evidence="1">FP105234-sp</strain>
    </source>
</reference>
<gene>
    <name evidence="1" type="ORF">FA95DRAFT_1494092</name>
</gene>
<dbReference type="Proteomes" id="UP000814033">
    <property type="component" value="Unassembled WGS sequence"/>
</dbReference>
<evidence type="ECO:0000313" key="1">
    <source>
        <dbReference type="EMBL" id="KAI0046412.1"/>
    </source>
</evidence>
<protein>
    <submittedName>
        <fullName evidence="1">Uncharacterized protein</fullName>
    </submittedName>
</protein>
<organism evidence="1 2">
    <name type="scientific">Auriscalpium vulgare</name>
    <dbReference type="NCBI Taxonomy" id="40419"/>
    <lineage>
        <taxon>Eukaryota</taxon>
        <taxon>Fungi</taxon>
        <taxon>Dikarya</taxon>
        <taxon>Basidiomycota</taxon>
        <taxon>Agaricomycotina</taxon>
        <taxon>Agaricomycetes</taxon>
        <taxon>Russulales</taxon>
        <taxon>Auriscalpiaceae</taxon>
        <taxon>Auriscalpium</taxon>
    </lineage>
</organism>
<dbReference type="EMBL" id="MU275926">
    <property type="protein sequence ID" value="KAI0046412.1"/>
    <property type="molecule type" value="Genomic_DNA"/>
</dbReference>
<feature type="non-terminal residue" evidence="1">
    <location>
        <position position="124"/>
    </location>
</feature>
<name>A0ACB8RRA3_9AGAM</name>
<evidence type="ECO:0000313" key="2">
    <source>
        <dbReference type="Proteomes" id="UP000814033"/>
    </source>
</evidence>
<comment type="caution">
    <text evidence="1">The sequence shown here is derived from an EMBL/GenBank/DDBJ whole genome shotgun (WGS) entry which is preliminary data.</text>
</comment>
<keyword evidence="2" id="KW-1185">Reference proteome</keyword>
<reference evidence="1" key="1">
    <citation type="submission" date="2021-02" db="EMBL/GenBank/DDBJ databases">
        <authorList>
            <consortium name="DOE Joint Genome Institute"/>
            <person name="Ahrendt S."/>
            <person name="Looney B.P."/>
            <person name="Miyauchi S."/>
            <person name="Morin E."/>
            <person name="Drula E."/>
            <person name="Courty P.E."/>
            <person name="Chicoki N."/>
            <person name="Fauchery L."/>
            <person name="Kohler A."/>
            <person name="Kuo A."/>
            <person name="Labutti K."/>
            <person name="Pangilinan J."/>
            <person name="Lipzen A."/>
            <person name="Riley R."/>
            <person name="Andreopoulos W."/>
            <person name="He G."/>
            <person name="Johnson J."/>
            <person name="Barry K.W."/>
            <person name="Grigoriev I.V."/>
            <person name="Nagy L."/>
            <person name="Hibbett D."/>
            <person name="Henrissat B."/>
            <person name="Matheny P.B."/>
            <person name="Labbe J."/>
            <person name="Martin F."/>
        </authorList>
    </citation>
    <scope>NUCLEOTIDE SEQUENCE</scope>
    <source>
        <strain evidence="1">FP105234-sp</strain>
    </source>
</reference>
<proteinExistence type="predicted"/>